<dbReference type="InterPro" id="IPR022742">
    <property type="entry name" value="Hydrolase_4"/>
</dbReference>
<evidence type="ECO:0000259" key="1">
    <source>
        <dbReference type="Pfam" id="PF12146"/>
    </source>
</evidence>
<feature type="domain" description="Serine aminopeptidase S33" evidence="1">
    <location>
        <begin position="32"/>
        <end position="153"/>
    </location>
</feature>
<proteinExistence type="predicted"/>
<dbReference type="Pfam" id="PF12146">
    <property type="entry name" value="Hydrolase_4"/>
    <property type="match status" value="1"/>
</dbReference>
<dbReference type="Proteomes" id="UP000019812">
    <property type="component" value="Unassembled WGS sequence"/>
</dbReference>
<gene>
    <name evidence="2" type="ORF">CAPSK01_004111</name>
</gene>
<dbReference type="GO" id="GO:0016787">
    <property type="term" value="F:hydrolase activity"/>
    <property type="evidence" value="ECO:0007669"/>
    <property type="project" value="UniProtKB-KW"/>
</dbReference>
<name>A0A084XVU6_9PROT</name>
<dbReference type="InterPro" id="IPR017531">
    <property type="entry name" value="Hydrolase-1_PEP"/>
</dbReference>
<dbReference type="STRING" id="1457154.CAPSK01_004111"/>
<dbReference type="InterPro" id="IPR029058">
    <property type="entry name" value="AB_hydrolase_fold"/>
</dbReference>
<dbReference type="NCBIfam" id="TIGR03100">
    <property type="entry name" value="hydr1_PEP"/>
    <property type="match status" value="1"/>
</dbReference>
<keyword evidence="2" id="KW-0378">Hydrolase</keyword>
<dbReference type="AlphaFoldDB" id="A0A084XVU6"/>
<dbReference type="Gene3D" id="3.40.50.1820">
    <property type="entry name" value="alpha/beta hydrolase"/>
    <property type="match status" value="1"/>
</dbReference>
<dbReference type="SUPFAM" id="SSF53474">
    <property type="entry name" value="alpha/beta-Hydrolases"/>
    <property type="match status" value="1"/>
</dbReference>
<organism evidence="2 3">
    <name type="scientific">Candidatus Accumulibacter vicinus</name>
    <dbReference type="NCBI Taxonomy" id="2954382"/>
    <lineage>
        <taxon>Bacteria</taxon>
        <taxon>Pseudomonadati</taxon>
        <taxon>Pseudomonadota</taxon>
        <taxon>Betaproteobacteria</taxon>
        <taxon>Candidatus Accumulibacter</taxon>
    </lineage>
</organism>
<comment type="caution">
    <text evidence="2">The sequence shown here is derived from an EMBL/GenBank/DDBJ whole genome shotgun (WGS) entry which is preliminary data.</text>
</comment>
<evidence type="ECO:0000313" key="2">
    <source>
        <dbReference type="EMBL" id="KFB66590.1"/>
    </source>
</evidence>
<protein>
    <submittedName>
        <fullName evidence="2">Exosortase A system-associated hydrolase 1</fullName>
    </submittedName>
</protein>
<dbReference type="EMBL" id="JDSS02000041">
    <property type="protein sequence ID" value="KFB66590.1"/>
    <property type="molecule type" value="Genomic_DNA"/>
</dbReference>
<dbReference type="RefSeq" id="WP_273704002.1">
    <property type="nucleotide sequence ID" value="NZ_JDSS02000041.1"/>
</dbReference>
<accession>A0A084XVU6</accession>
<reference evidence="2 3" key="1">
    <citation type="submission" date="2014-07" db="EMBL/GenBank/DDBJ databases">
        <title>Expanding our view of genomic diversity in Candidatus Accumulibacter clades.</title>
        <authorList>
            <person name="Skennerton C.T."/>
            <person name="Barr J.J."/>
            <person name="Slater F.R."/>
            <person name="Bond P.L."/>
            <person name="Tyson G.W."/>
        </authorList>
    </citation>
    <scope>NUCLEOTIDE SEQUENCE [LARGE SCALE GENOMIC DNA]</scope>
    <source>
        <strain evidence="3">SK-01</strain>
    </source>
</reference>
<evidence type="ECO:0000313" key="3">
    <source>
        <dbReference type="Proteomes" id="UP000019812"/>
    </source>
</evidence>
<sequence length="337" mass="37055">MKFTEQAFVFPCAGENLLGIVVSPSGKAARKGVLIIVGGPQYRAGSHRQFVLLSRTLAEAGYPAMRFDYRGMGDSTGEIRNFEHINADIAAAINAFMASCPHLQQIVLCGLCDAASANLLYWDATQDHRVTGMVMLNPWVRTEAGLAKAHLKHHYGQRLLQADFWRKLLTGNLALGRSLTGFIASIRAARQTSTLSSDDQPLPFQKRMARGLERFRGSALVILSGNDFTAREFAEALKTDRAWQASLQRGHATFVAIDDADHTFSSTAWRNCVATAVTDWLQREDSGSRREEPREPVLTRSLTSVIGLVQRLVSSGSIVKSPAVVGRRSRGNRQGRD</sequence>